<sequence length="1026" mass="105020">MQLSGSMPQQACGNDPATGTSVRSLSETVSGIHGNKIAGKYDIKKKIELYKGSISTVYKCLLAGGKPVVIKTYHKSKMAEKHFHKLDREIAAMRALCREVGKKGVVQLLDTFDDASGIYLVMECCEGGDLFKRLMLHGGKLPEQWVCIEVIAPLLRVLERMHELHIMHRDIKPENIFITAEGHVKLGDFGLAIDWTKELPFSRSGTLDYMAPEVLMNPATHTQESPEVTITQLQTKNIRPYTAAVDVWAVGCLAYELVCGRPPFEVEDEKQTASLIIYSNTIHFDPIATPAWADFVTQALIKDPRIRPNATALLSHAWIKTNLERAATVPVAVGPAALGAGLFYRLSSTPRTPEGTDTQPTSDRSGVMRASPRAAFTANAASGSGISACGAASAIGDGGSSTSASASCVVNAGGCSGATGISSPVAHQQQMQTQRVCTPSNTAQGFRTAAAMLATRSSQQSPSTPPSQPPATSTSATTTPVTGSSAMYSGLTASAPQPTRSAPSTQVTASGFRGAGSVGSAGGNSALRSLLDAFKSASICSGVSATSTANHAERVATSTAAGTAIAGTRAPSAGSMYRCSSAVTSANISTAFGSGTGTAASGQLLRSSFHFHTREGADNVATPTSTGKLHRKSFHVQIPTGSLERDRDFSTSGSSTAAVVGYRAVASARECGVTDTVSRGSFGGINTVAGNSGAGSGGGSPVGAGFGDGGADVSGGFDSPSRLARSGAATTGGLVPGQGGSGNLMSTMVRPVGSLSAAGLCSRATSPPQQRPYISKQWPTAVPVPAASPIGQIGKPPRPQPDSPGRALIPGAAAATATAALAVTGAPPSCNASPRWPPAYVTPQSQQPSAYSSISSQHRLGEWEKQQQQQQQLGGSGAVVSPSTLHELTRNWGAVVSVSVGKLSSLVGSGSHSGSGSGFSSPQRLHVASSKGLDSYGLPPPTPVASGLAQAEYCSPRPIGVLERVKYHLRGGSGGGSGSSGGGCGCSASLTQLQQLPSQPATFQTAAVYGSLHILGTSPMASVDVL</sequence>
<dbReference type="SUPFAM" id="SSF56112">
    <property type="entry name" value="Protein kinase-like (PK-like)"/>
    <property type="match status" value="1"/>
</dbReference>
<evidence type="ECO:0000313" key="11">
    <source>
        <dbReference type="EMBL" id="GIL99173.1"/>
    </source>
</evidence>
<dbReference type="Gene3D" id="1.10.510.10">
    <property type="entry name" value="Transferase(Phosphotransferase) domain 1"/>
    <property type="match status" value="1"/>
</dbReference>
<dbReference type="EMBL" id="BNCQ01000006">
    <property type="protein sequence ID" value="GIL99173.1"/>
    <property type="molecule type" value="Genomic_DNA"/>
</dbReference>
<keyword evidence="4" id="KW-0418">Kinase</keyword>
<feature type="region of interest" description="Disordered" evidence="9">
    <location>
        <begin position="348"/>
        <end position="369"/>
    </location>
</feature>
<dbReference type="Proteomes" id="UP000722791">
    <property type="component" value="Unassembled WGS sequence"/>
</dbReference>
<keyword evidence="3 7" id="KW-0547">Nucleotide-binding</keyword>
<organism evidence="11 12">
    <name type="scientific">Volvox reticuliferus</name>
    <dbReference type="NCBI Taxonomy" id="1737510"/>
    <lineage>
        <taxon>Eukaryota</taxon>
        <taxon>Viridiplantae</taxon>
        <taxon>Chlorophyta</taxon>
        <taxon>core chlorophytes</taxon>
        <taxon>Chlorophyceae</taxon>
        <taxon>CS clade</taxon>
        <taxon>Chlamydomonadales</taxon>
        <taxon>Volvocaceae</taxon>
        <taxon>Volvox</taxon>
    </lineage>
</organism>
<dbReference type="PROSITE" id="PS00108">
    <property type="entry name" value="PROTEIN_KINASE_ST"/>
    <property type="match status" value="1"/>
</dbReference>
<evidence type="ECO:0000256" key="2">
    <source>
        <dbReference type="ARBA" id="ARBA00022679"/>
    </source>
</evidence>
<evidence type="ECO:0000256" key="3">
    <source>
        <dbReference type="ARBA" id="ARBA00022741"/>
    </source>
</evidence>
<keyword evidence="5 7" id="KW-0067">ATP-binding</keyword>
<evidence type="ECO:0000256" key="4">
    <source>
        <dbReference type="ARBA" id="ARBA00022777"/>
    </source>
</evidence>
<keyword evidence="1" id="KW-0723">Serine/threonine-protein kinase</keyword>
<evidence type="ECO:0000313" key="12">
    <source>
        <dbReference type="Proteomes" id="UP000722791"/>
    </source>
</evidence>
<dbReference type="InterPro" id="IPR011009">
    <property type="entry name" value="Kinase-like_dom_sf"/>
</dbReference>
<dbReference type="InterPro" id="IPR030616">
    <property type="entry name" value="Aur-like"/>
</dbReference>
<comment type="caution">
    <text evidence="11">The sequence shown here is derived from an EMBL/GenBank/DDBJ whole genome shotgun (WGS) entry which is preliminary data.</text>
</comment>
<reference evidence="11" key="1">
    <citation type="journal article" date="2021" name="Proc. Natl. Acad. Sci. U.S.A.">
        <title>Three genomes in the algal genus Volvox reveal the fate of a haploid sex-determining region after a transition to homothallism.</title>
        <authorList>
            <person name="Yamamoto K."/>
            <person name="Hamaji T."/>
            <person name="Kawai-Toyooka H."/>
            <person name="Matsuzaki R."/>
            <person name="Takahashi F."/>
            <person name="Nishimura Y."/>
            <person name="Kawachi M."/>
            <person name="Noguchi H."/>
            <person name="Minakuchi Y."/>
            <person name="Umen J.G."/>
            <person name="Toyoda A."/>
            <person name="Nozaki H."/>
        </authorList>
    </citation>
    <scope>NUCLEOTIDE SEQUENCE</scope>
    <source>
        <strain evidence="11">NIES-3785</strain>
    </source>
</reference>
<feature type="compositionally biased region" description="Low complexity" evidence="9">
    <location>
        <begin position="844"/>
        <end position="857"/>
    </location>
</feature>
<evidence type="ECO:0000256" key="9">
    <source>
        <dbReference type="SAM" id="MobiDB-lite"/>
    </source>
</evidence>
<dbReference type="Pfam" id="PF00069">
    <property type="entry name" value="Pkinase"/>
    <property type="match status" value="1"/>
</dbReference>
<evidence type="ECO:0000256" key="8">
    <source>
        <dbReference type="PIRSR" id="PIRSR630616-3"/>
    </source>
</evidence>
<dbReference type="AlphaFoldDB" id="A0A8J4G1C7"/>
<feature type="binding site" evidence="7">
    <location>
        <begin position="174"/>
        <end position="175"/>
    </location>
    <ligand>
        <name>ATP</name>
        <dbReference type="ChEBI" id="CHEBI:30616"/>
    </ligand>
</feature>
<feature type="region of interest" description="Disordered" evidence="9">
    <location>
        <begin position="1"/>
        <end position="25"/>
    </location>
</feature>
<proteinExistence type="predicted"/>
<keyword evidence="2" id="KW-0808">Transferase</keyword>
<feature type="region of interest" description="Disordered" evidence="9">
    <location>
        <begin position="784"/>
        <end position="808"/>
    </location>
</feature>
<feature type="compositionally biased region" description="Polar residues" evidence="9">
    <location>
        <begin position="491"/>
        <end position="508"/>
    </location>
</feature>
<feature type="region of interest" description="Disordered" evidence="9">
    <location>
        <begin position="453"/>
        <end position="509"/>
    </location>
</feature>
<feature type="region of interest" description="Disordered" evidence="9">
    <location>
        <begin position="825"/>
        <end position="880"/>
    </location>
</feature>
<dbReference type="GO" id="GO:0004674">
    <property type="term" value="F:protein serine/threonine kinase activity"/>
    <property type="evidence" value="ECO:0007669"/>
    <property type="project" value="UniProtKB-KW"/>
</dbReference>
<dbReference type="InterPro" id="IPR008271">
    <property type="entry name" value="Ser/Thr_kinase_AS"/>
</dbReference>
<dbReference type="InterPro" id="IPR000719">
    <property type="entry name" value="Prot_kinase_dom"/>
</dbReference>
<feature type="compositionally biased region" description="Polar residues" evidence="9">
    <location>
        <begin position="348"/>
        <end position="364"/>
    </location>
</feature>
<feature type="binding site" evidence="7">
    <location>
        <position position="188"/>
    </location>
    <ligand>
        <name>ATP</name>
        <dbReference type="ChEBI" id="CHEBI:30616"/>
    </ligand>
</feature>
<evidence type="ECO:0000256" key="1">
    <source>
        <dbReference type="ARBA" id="ARBA00022527"/>
    </source>
</evidence>
<evidence type="ECO:0000256" key="5">
    <source>
        <dbReference type="ARBA" id="ARBA00022840"/>
    </source>
</evidence>
<feature type="active site" description="Proton acceptor" evidence="6">
    <location>
        <position position="170"/>
    </location>
</feature>
<dbReference type="GO" id="GO:0005524">
    <property type="term" value="F:ATP binding"/>
    <property type="evidence" value="ECO:0007669"/>
    <property type="project" value="UniProtKB-KW"/>
</dbReference>
<accession>A0A8J4G1C7</accession>
<feature type="cross-link" description="Glycyl lysine isopeptide (Lys-Gly) (interchain with G-Cter in SUMO2)" evidence="8">
    <location>
        <position position="172"/>
    </location>
</feature>
<feature type="region of interest" description="Disordered" evidence="9">
    <location>
        <begin position="724"/>
        <end position="745"/>
    </location>
</feature>
<dbReference type="PANTHER" id="PTHR24350">
    <property type="entry name" value="SERINE/THREONINE-PROTEIN KINASE IAL-RELATED"/>
    <property type="match status" value="1"/>
</dbReference>
<evidence type="ECO:0000259" key="10">
    <source>
        <dbReference type="PROSITE" id="PS50011"/>
    </source>
</evidence>
<gene>
    <name evidence="11" type="ORF">Vretimale_4397</name>
</gene>
<evidence type="ECO:0000256" key="6">
    <source>
        <dbReference type="PIRSR" id="PIRSR630616-1"/>
    </source>
</evidence>
<feature type="binding site" evidence="7">
    <location>
        <position position="71"/>
    </location>
    <ligand>
        <name>ATP</name>
        <dbReference type="ChEBI" id="CHEBI:30616"/>
    </ligand>
</feature>
<feature type="domain" description="Protein kinase" evidence="10">
    <location>
        <begin position="43"/>
        <end position="319"/>
    </location>
</feature>
<protein>
    <recommendedName>
        <fullName evidence="10">Protein kinase domain-containing protein</fullName>
    </recommendedName>
</protein>
<name>A0A8J4G1C7_9CHLO</name>
<dbReference type="PROSITE" id="PS50011">
    <property type="entry name" value="PROTEIN_KINASE_DOM"/>
    <property type="match status" value="1"/>
</dbReference>
<dbReference type="SMART" id="SM00220">
    <property type="entry name" value="S_TKc"/>
    <property type="match status" value="1"/>
</dbReference>
<evidence type="ECO:0000256" key="7">
    <source>
        <dbReference type="PIRSR" id="PIRSR630616-2"/>
    </source>
</evidence>
<feature type="compositionally biased region" description="Low complexity" evidence="9">
    <location>
        <begin position="470"/>
        <end position="486"/>
    </location>
</feature>